<evidence type="ECO:0000259" key="1">
    <source>
        <dbReference type="Pfam" id="PF12120"/>
    </source>
</evidence>
<dbReference type="SUPFAM" id="SSF48452">
    <property type="entry name" value="TPR-like"/>
    <property type="match status" value="1"/>
</dbReference>
<dbReference type="RefSeq" id="WP_313794298.1">
    <property type="nucleotide sequence ID" value="NZ_CP102453.1"/>
</dbReference>
<dbReference type="InterPro" id="IPR021975">
    <property type="entry name" value="Rifampin_Arr"/>
</dbReference>
<feature type="domain" description="Rifampin ADP-ribosyltransferase" evidence="1">
    <location>
        <begin position="124"/>
        <end position="222"/>
    </location>
</feature>
<dbReference type="InterPro" id="IPR038611">
    <property type="entry name" value="Arr_sf"/>
</dbReference>
<dbReference type="EMBL" id="CP102453">
    <property type="protein sequence ID" value="UUX34796.1"/>
    <property type="molecule type" value="Genomic_DNA"/>
</dbReference>
<dbReference type="NCBIfam" id="NF033144">
    <property type="entry name" value="rifampin_ARR"/>
    <property type="match status" value="1"/>
</dbReference>
<dbReference type="Gene3D" id="3.20.170.40">
    <property type="entry name" value="Rifampin ADP-ribosyltransferase domain"/>
    <property type="match status" value="1"/>
</dbReference>
<sequence>MFDPSNPVVKLCMEGLALEAKGETNQAQMMFMKAWEVATDDFERFIAAFHLGRLQNELTDKLNWFETSLRYARLMDDNNVKSAYATLYENIAKCYQALNDVENAALNFEAANDYRGKVFDQGPFYHGTRADLQIGDSLKAGLNSNYRQELKMNHSYFTANLNGAALAAALAKGEGKERIFIVEATGAIENDPNVTDQKFPGNLTRSYRSAAPLKIIGEVSEWATMSDSSRQEWQAKIDQNKGEIFN</sequence>
<protein>
    <submittedName>
        <fullName evidence="2">NAD(+)--rifampin ADP-ribosyltransferase</fullName>
    </submittedName>
</protein>
<accession>A0ABY5P7S8</accession>
<dbReference type="Pfam" id="PF12120">
    <property type="entry name" value="Arr-ms"/>
    <property type="match status" value="1"/>
</dbReference>
<evidence type="ECO:0000313" key="2">
    <source>
        <dbReference type="EMBL" id="UUX34796.1"/>
    </source>
</evidence>
<dbReference type="Gene3D" id="1.25.40.10">
    <property type="entry name" value="Tetratricopeptide repeat domain"/>
    <property type="match status" value="1"/>
</dbReference>
<evidence type="ECO:0000313" key="3">
    <source>
        <dbReference type="Proteomes" id="UP001315967"/>
    </source>
</evidence>
<dbReference type="InterPro" id="IPR011990">
    <property type="entry name" value="TPR-like_helical_dom_sf"/>
</dbReference>
<proteinExistence type="predicted"/>
<name>A0ABY5P7S8_9LACT</name>
<reference evidence="2 3" key="1">
    <citation type="submission" date="2022-08" db="EMBL/GenBank/DDBJ databases">
        <title>Aerococcaceae sp. nov isolated from spoiled eye mask.</title>
        <authorList>
            <person name="Zhou G."/>
            <person name="Xie X.-B."/>
            <person name="Shi Q.-S."/>
            <person name="Wang Y.-S."/>
            <person name="Wen X."/>
            <person name="Peng H."/>
            <person name="Yang X.-J."/>
            <person name="Tao H.-B."/>
            <person name="Huang X.-M."/>
        </authorList>
    </citation>
    <scope>NUCLEOTIDE SEQUENCE [LARGE SCALE GENOMIC DNA]</scope>
    <source>
        <strain evidence="3">DM20194951</strain>
    </source>
</reference>
<dbReference type="Proteomes" id="UP001315967">
    <property type="component" value="Chromosome"/>
</dbReference>
<organism evidence="2 3">
    <name type="scientific">Fundicoccus culcitae</name>
    <dbReference type="NCBI Taxonomy" id="2969821"/>
    <lineage>
        <taxon>Bacteria</taxon>
        <taxon>Bacillati</taxon>
        <taxon>Bacillota</taxon>
        <taxon>Bacilli</taxon>
        <taxon>Lactobacillales</taxon>
        <taxon>Aerococcaceae</taxon>
        <taxon>Fundicoccus</taxon>
    </lineage>
</organism>
<gene>
    <name evidence="2" type="primary">arr</name>
    <name evidence="2" type="ORF">NRE15_03865</name>
</gene>
<keyword evidence="3" id="KW-1185">Reference proteome</keyword>